<reference evidence="9 10" key="1">
    <citation type="submission" date="2016-10" db="EMBL/GenBank/DDBJ databases">
        <title>Paenibacillus species isolates.</title>
        <authorList>
            <person name="Beno S.M."/>
        </authorList>
    </citation>
    <scope>NUCLEOTIDE SEQUENCE [LARGE SCALE GENOMIC DNA]</scope>
    <source>
        <strain evidence="9 10">FSL H7-0710</strain>
    </source>
</reference>
<keyword evidence="5 9" id="KW-0418">Kinase</keyword>
<keyword evidence="4" id="KW-0808">Transferase</keyword>
<keyword evidence="3" id="KW-0597">Phosphoprotein</keyword>
<sequence>MKDIFENALYFPAFCRGVFTTVRKSTIKSRIILIMTLFALLIAALLSFFSYELITYYQRKTTIQATEFNLQLVSHIIEQDLINLSSLAMTNSTNSSTNTLLTDYFVSPKASAKDAVNAFNSMQEDFRINRSNSYVRRLIVTGNNGKFLQVDNSVSTSIPLTVHNIGQIPGLNKDAVEQWEQVIKDPLSTTNGIPFVLPIYGDGAARIGTVYLLANTTLITDKLKGYSLPKNSRMLLTLGNHHYQLIGDKVTAMTTPYEPVAYTDDKPVGPQTELSLIKLENEESQIVVSYPVRSGVILSQTLSNDQFAPKANIWILVMLGVCLLVIVLSGIITLYLTRTISLPVEKLKKRIDKIAQGNFLLDRNIEWKSELGDVGRGINRLSQDIVALMDSRLADEKQKQELEYRMLQSQINPHFLYNTLNSIKWMATIQNATGIAEMTTSLSRLLRSIAKDNRRLMPLRDELSLLDDYFLIQKYRYGSTVSMVKEIEDEELLSGLIPRFTLQPLVENAIFHGIEPKGRGDILITVKKSGFADILVTIEDNGVGMKEEQISTILCAPEDGTKGVFENVGLRSVDERLRLAFGENYGLSIESEVGQYTLMKILLPFIQKE</sequence>
<dbReference type="InterPro" id="IPR003594">
    <property type="entry name" value="HATPase_dom"/>
</dbReference>
<dbReference type="GO" id="GO:0005886">
    <property type="term" value="C:plasma membrane"/>
    <property type="evidence" value="ECO:0007669"/>
    <property type="project" value="UniProtKB-SubCell"/>
</dbReference>
<gene>
    <name evidence="9" type="ORF">BSK52_02700</name>
</gene>
<evidence type="ECO:0000256" key="4">
    <source>
        <dbReference type="ARBA" id="ARBA00022679"/>
    </source>
</evidence>
<evidence type="ECO:0000256" key="7">
    <source>
        <dbReference type="SAM" id="Phobius"/>
    </source>
</evidence>
<evidence type="ECO:0000256" key="5">
    <source>
        <dbReference type="ARBA" id="ARBA00022777"/>
    </source>
</evidence>
<dbReference type="PROSITE" id="PS50885">
    <property type="entry name" value="HAMP"/>
    <property type="match status" value="1"/>
</dbReference>
<keyword evidence="6 7" id="KW-0472">Membrane</keyword>
<protein>
    <submittedName>
        <fullName evidence="9">Two-component sensor histidine kinase</fullName>
    </submittedName>
</protein>
<evidence type="ECO:0000256" key="1">
    <source>
        <dbReference type="ARBA" id="ARBA00004651"/>
    </source>
</evidence>
<evidence type="ECO:0000313" key="10">
    <source>
        <dbReference type="Proteomes" id="UP000187439"/>
    </source>
</evidence>
<dbReference type="Pfam" id="PF06580">
    <property type="entry name" value="His_kinase"/>
    <property type="match status" value="1"/>
</dbReference>
<feature type="transmembrane region" description="Helical" evidence="7">
    <location>
        <begin position="31"/>
        <end position="51"/>
    </location>
</feature>
<dbReference type="Proteomes" id="UP000187439">
    <property type="component" value="Unassembled WGS sequence"/>
</dbReference>
<dbReference type="Pfam" id="PF02518">
    <property type="entry name" value="HATPase_c"/>
    <property type="match status" value="1"/>
</dbReference>
<evidence type="ECO:0000256" key="3">
    <source>
        <dbReference type="ARBA" id="ARBA00022553"/>
    </source>
</evidence>
<dbReference type="Pfam" id="PF00672">
    <property type="entry name" value="HAMP"/>
    <property type="match status" value="1"/>
</dbReference>
<evidence type="ECO:0000256" key="2">
    <source>
        <dbReference type="ARBA" id="ARBA00022475"/>
    </source>
</evidence>
<feature type="domain" description="HAMP" evidence="8">
    <location>
        <begin position="338"/>
        <end position="390"/>
    </location>
</feature>
<accession>A0A1R0Y8N4</accession>
<keyword evidence="7" id="KW-0812">Transmembrane</keyword>
<dbReference type="PANTHER" id="PTHR34220">
    <property type="entry name" value="SENSOR HISTIDINE KINASE YPDA"/>
    <property type="match status" value="1"/>
</dbReference>
<evidence type="ECO:0000256" key="6">
    <source>
        <dbReference type="ARBA" id="ARBA00023136"/>
    </source>
</evidence>
<keyword evidence="7" id="KW-1133">Transmembrane helix</keyword>
<dbReference type="InterPro" id="IPR050640">
    <property type="entry name" value="Bact_2-comp_sensor_kinase"/>
</dbReference>
<comment type="caution">
    <text evidence="9">The sequence shown here is derived from an EMBL/GenBank/DDBJ whole genome shotgun (WGS) entry which is preliminary data.</text>
</comment>
<dbReference type="AlphaFoldDB" id="A0A1R0Y8N4"/>
<dbReference type="Gene3D" id="3.30.565.10">
    <property type="entry name" value="Histidine kinase-like ATPase, C-terminal domain"/>
    <property type="match status" value="1"/>
</dbReference>
<keyword evidence="2" id="KW-1003">Cell membrane</keyword>
<name>A0A1R0Y8N4_9BACL</name>
<evidence type="ECO:0000313" key="9">
    <source>
        <dbReference type="EMBL" id="OMD43718.1"/>
    </source>
</evidence>
<dbReference type="InterPro" id="IPR036890">
    <property type="entry name" value="HATPase_C_sf"/>
</dbReference>
<dbReference type="CDD" id="cd06225">
    <property type="entry name" value="HAMP"/>
    <property type="match status" value="1"/>
</dbReference>
<dbReference type="SUPFAM" id="SSF55874">
    <property type="entry name" value="ATPase domain of HSP90 chaperone/DNA topoisomerase II/histidine kinase"/>
    <property type="match status" value="1"/>
</dbReference>
<dbReference type="PANTHER" id="PTHR34220:SF7">
    <property type="entry name" value="SENSOR HISTIDINE KINASE YPDA"/>
    <property type="match status" value="1"/>
</dbReference>
<dbReference type="InterPro" id="IPR010559">
    <property type="entry name" value="Sig_transdc_His_kin_internal"/>
</dbReference>
<proteinExistence type="predicted"/>
<dbReference type="Gene3D" id="6.10.340.10">
    <property type="match status" value="1"/>
</dbReference>
<organism evidence="9 10">
    <name type="scientific">Paenibacillus odorifer</name>
    <dbReference type="NCBI Taxonomy" id="189426"/>
    <lineage>
        <taxon>Bacteria</taxon>
        <taxon>Bacillati</taxon>
        <taxon>Bacillota</taxon>
        <taxon>Bacilli</taxon>
        <taxon>Bacillales</taxon>
        <taxon>Paenibacillaceae</taxon>
        <taxon>Paenibacillus</taxon>
    </lineage>
</organism>
<dbReference type="EMBL" id="MPTC01000002">
    <property type="protein sequence ID" value="OMD43718.1"/>
    <property type="molecule type" value="Genomic_DNA"/>
</dbReference>
<comment type="subcellular location">
    <subcellularLocation>
        <location evidence="1">Cell membrane</location>
        <topology evidence="1">Multi-pass membrane protein</topology>
    </subcellularLocation>
</comment>
<dbReference type="GO" id="GO:0000155">
    <property type="term" value="F:phosphorelay sensor kinase activity"/>
    <property type="evidence" value="ECO:0007669"/>
    <property type="project" value="InterPro"/>
</dbReference>
<evidence type="ECO:0000259" key="8">
    <source>
        <dbReference type="PROSITE" id="PS50885"/>
    </source>
</evidence>
<feature type="transmembrane region" description="Helical" evidence="7">
    <location>
        <begin position="313"/>
        <end position="336"/>
    </location>
</feature>
<dbReference type="InterPro" id="IPR003660">
    <property type="entry name" value="HAMP_dom"/>
</dbReference>